<evidence type="ECO:0000313" key="3">
    <source>
        <dbReference type="Proteomes" id="UP000003094"/>
    </source>
</evidence>
<keyword evidence="3" id="KW-1185">Reference proteome</keyword>
<keyword evidence="1" id="KW-1133">Transmembrane helix</keyword>
<feature type="transmembrane region" description="Helical" evidence="1">
    <location>
        <begin position="6"/>
        <end position="23"/>
    </location>
</feature>
<evidence type="ECO:0000256" key="1">
    <source>
        <dbReference type="SAM" id="Phobius"/>
    </source>
</evidence>
<feature type="transmembrane region" description="Helical" evidence="1">
    <location>
        <begin position="124"/>
        <end position="145"/>
    </location>
</feature>
<gene>
    <name evidence="2" type="ORF">PVOR_17839</name>
</gene>
<sequence>MEPLIVLIGVTMVIFVAGAAGVKRLRPWPVALRGGVAAMFMLTGTVHFVWMREELISMVPTFLPNPGFIVTLTGLLEWAGAIGVLWLPTVPWAAGGLSLLLLIMFPANIHYALSGLATKPEDAIFPRTLMQIVFLSASLTIMLYYSRQRSVRRRSLNETNNTPKSVHN</sequence>
<dbReference type="AlphaFoldDB" id="A0A2R9STR4"/>
<keyword evidence="1" id="KW-0472">Membrane</keyword>
<dbReference type="KEGG" id="pvo:PVOR_17839"/>
<evidence type="ECO:0000313" key="2">
    <source>
        <dbReference type="EMBL" id="EFU40754.1"/>
    </source>
</evidence>
<dbReference type="EMBL" id="ADHJ01000025">
    <property type="protein sequence ID" value="EFU40754.1"/>
    <property type="molecule type" value="Genomic_DNA"/>
</dbReference>
<proteinExistence type="predicted"/>
<accession>A0A2R9STR4</accession>
<name>A0A2R9STR4_9BACL</name>
<protein>
    <submittedName>
        <fullName evidence="2">Hypothetical membrane protein</fullName>
    </submittedName>
</protein>
<dbReference type="PANTHER" id="PTHR36974">
    <property type="entry name" value="MEMBRANE PROTEIN-RELATED"/>
    <property type="match status" value="1"/>
</dbReference>
<reference evidence="2 3" key="1">
    <citation type="journal article" date="2010" name="BMC Genomics">
        <title>Genome sequence of the pattern forming Paenibacillus vortex bacterium reveals potential for thriving in complex environments.</title>
        <authorList>
            <person name="Sirota-Madi A."/>
            <person name="Olender T."/>
            <person name="Helman Y."/>
            <person name="Ingham C."/>
            <person name="Brainis I."/>
            <person name="Roth D."/>
            <person name="Hagi E."/>
            <person name="Brodsky L."/>
            <person name="Leshkowitz D."/>
            <person name="Galatenko V."/>
            <person name="Nikolaev V."/>
            <person name="Mugasimangalam R.C."/>
            <person name="Bransburg-Zabary S."/>
            <person name="Gutnick D.L."/>
            <person name="Lancet D."/>
            <person name="Ben-Jacob E."/>
        </authorList>
    </citation>
    <scope>NUCLEOTIDE SEQUENCE [LARGE SCALE GENOMIC DNA]</scope>
    <source>
        <strain evidence="2 3">V453</strain>
    </source>
</reference>
<feature type="transmembrane region" description="Helical" evidence="1">
    <location>
        <begin position="30"/>
        <end position="50"/>
    </location>
</feature>
<organism evidence="2 3">
    <name type="scientific">Paenibacillus vortex V453</name>
    <dbReference type="NCBI Taxonomy" id="715225"/>
    <lineage>
        <taxon>Bacteria</taxon>
        <taxon>Bacillati</taxon>
        <taxon>Bacillota</taxon>
        <taxon>Bacilli</taxon>
        <taxon>Bacillales</taxon>
        <taxon>Paenibacillaceae</taxon>
        <taxon>Paenibacillus</taxon>
    </lineage>
</organism>
<dbReference type="PANTHER" id="PTHR36974:SF1">
    <property type="entry name" value="DOXX FAMILY MEMBRANE PROTEIN"/>
    <property type="match status" value="1"/>
</dbReference>
<keyword evidence="1" id="KW-0812">Transmembrane</keyword>
<feature type="transmembrane region" description="Helical" evidence="1">
    <location>
        <begin position="99"/>
        <end position="118"/>
    </location>
</feature>
<dbReference type="RefSeq" id="WP_006210394.1">
    <property type="nucleotide sequence ID" value="NZ_ADHJ01000025.1"/>
</dbReference>
<comment type="caution">
    <text evidence="2">The sequence shown here is derived from an EMBL/GenBank/DDBJ whole genome shotgun (WGS) entry which is preliminary data.</text>
</comment>
<dbReference type="Proteomes" id="UP000003094">
    <property type="component" value="Unassembled WGS sequence"/>
</dbReference>
<feature type="transmembrane region" description="Helical" evidence="1">
    <location>
        <begin position="62"/>
        <end position="87"/>
    </location>
</feature>